<dbReference type="AlphaFoldDB" id="A0A3Q9IBX6"/>
<dbReference type="EMBL" id="CP034346">
    <property type="protein sequence ID" value="AZS17406.1"/>
    <property type="molecule type" value="Genomic_DNA"/>
</dbReference>
<name>A0A3Q9IBX6_9BACL</name>
<dbReference type="RefSeq" id="WP_127002944.1">
    <property type="nucleotide sequence ID" value="NZ_CP034346.1"/>
</dbReference>
<keyword evidence="2" id="KW-1185">Reference proteome</keyword>
<dbReference type="KEGG" id="plut:EI981_25275"/>
<reference evidence="2" key="1">
    <citation type="submission" date="2018-12" db="EMBL/GenBank/DDBJ databases">
        <title>Complete genome sequence of Paenibacillus sp. MBLB1234.</title>
        <authorList>
            <person name="Nam Y.-D."/>
            <person name="Kang J."/>
            <person name="Chung W.-H."/>
            <person name="Park Y.S."/>
        </authorList>
    </citation>
    <scope>NUCLEOTIDE SEQUENCE [LARGE SCALE GENOMIC DNA]</scope>
    <source>
        <strain evidence="2">MBLB1234</strain>
    </source>
</reference>
<protein>
    <submittedName>
        <fullName evidence="1">Uncharacterized protein</fullName>
    </submittedName>
</protein>
<evidence type="ECO:0000313" key="1">
    <source>
        <dbReference type="EMBL" id="AZS17406.1"/>
    </source>
</evidence>
<dbReference type="Proteomes" id="UP000270678">
    <property type="component" value="Chromosome"/>
</dbReference>
<proteinExistence type="predicted"/>
<organism evidence="1 2">
    <name type="scientific">Paenibacillus lutimineralis</name>
    <dbReference type="NCBI Taxonomy" id="2707005"/>
    <lineage>
        <taxon>Bacteria</taxon>
        <taxon>Bacillati</taxon>
        <taxon>Bacillota</taxon>
        <taxon>Bacilli</taxon>
        <taxon>Bacillales</taxon>
        <taxon>Paenibacillaceae</taxon>
        <taxon>Paenibacillus</taxon>
    </lineage>
</organism>
<gene>
    <name evidence="1" type="ORF">EI981_25275</name>
</gene>
<sequence>MNARALQLIEGALAPLIRKGCRIERIKMFVSEDAPLAANQSVRTRFGELKISINEYASRGTAYLLEEKYKGFAWVVKKGN</sequence>
<accession>A0A3Q9IBX6</accession>
<evidence type="ECO:0000313" key="2">
    <source>
        <dbReference type="Proteomes" id="UP000270678"/>
    </source>
</evidence>
<dbReference type="OrthoDB" id="2660807at2"/>